<evidence type="ECO:0000313" key="3">
    <source>
        <dbReference type="Proteomes" id="UP000499080"/>
    </source>
</evidence>
<sequence length="89" mass="10050">MAKQAHITGRSLALMFVVLKLWNILPAIRMSIFLDSSDAEMRTSLFYGSRLARCDASMVGIPTKTLLLPVNAQSFEHLDKMHRKGRELC</sequence>
<feature type="transmembrane region" description="Helical" evidence="1">
    <location>
        <begin position="12"/>
        <end position="34"/>
    </location>
</feature>
<proteinExistence type="predicted"/>
<reference evidence="2 3" key="1">
    <citation type="journal article" date="2019" name="Sci. Rep.">
        <title>Orb-weaving spider Araneus ventricosus genome elucidates the spidroin gene catalogue.</title>
        <authorList>
            <person name="Kono N."/>
            <person name="Nakamura H."/>
            <person name="Ohtoshi R."/>
            <person name="Moran D.A.P."/>
            <person name="Shinohara A."/>
            <person name="Yoshida Y."/>
            <person name="Fujiwara M."/>
            <person name="Mori M."/>
            <person name="Tomita M."/>
            <person name="Arakawa K."/>
        </authorList>
    </citation>
    <scope>NUCLEOTIDE SEQUENCE [LARGE SCALE GENOMIC DNA]</scope>
</reference>
<evidence type="ECO:0000256" key="1">
    <source>
        <dbReference type="SAM" id="Phobius"/>
    </source>
</evidence>
<dbReference type="Proteomes" id="UP000499080">
    <property type="component" value="Unassembled WGS sequence"/>
</dbReference>
<comment type="caution">
    <text evidence="2">The sequence shown here is derived from an EMBL/GenBank/DDBJ whole genome shotgun (WGS) entry which is preliminary data.</text>
</comment>
<gene>
    <name evidence="2" type="ORF">AVEN_130411_1</name>
</gene>
<keyword evidence="1" id="KW-1133">Transmembrane helix</keyword>
<protein>
    <submittedName>
        <fullName evidence="2">Uncharacterized protein</fullName>
    </submittedName>
</protein>
<evidence type="ECO:0000313" key="2">
    <source>
        <dbReference type="EMBL" id="GBL90322.1"/>
    </source>
</evidence>
<organism evidence="2 3">
    <name type="scientific">Araneus ventricosus</name>
    <name type="common">Orbweaver spider</name>
    <name type="synonym">Epeira ventricosa</name>
    <dbReference type="NCBI Taxonomy" id="182803"/>
    <lineage>
        <taxon>Eukaryota</taxon>
        <taxon>Metazoa</taxon>
        <taxon>Ecdysozoa</taxon>
        <taxon>Arthropoda</taxon>
        <taxon>Chelicerata</taxon>
        <taxon>Arachnida</taxon>
        <taxon>Araneae</taxon>
        <taxon>Araneomorphae</taxon>
        <taxon>Entelegynae</taxon>
        <taxon>Araneoidea</taxon>
        <taxon>Araneidae</taxon>
        <taxon>Araneus</taxon>
    </lineage>
</organism>
<dbReference type="AlphaFoldDB" id="A0A4Y2BDE2"/>
<name>A0A4Y2BDE2_ARAVE</name>
<dbReference type="EMBL" id="BGPR01000070">
    <property type="protein sequence ID" value="GBL90322.1"/>
    <property type="molecule type" value="Genomic_DNA"/>
</dbReference>
<keyword evidence="1" id="KW-0472">Membrane</keyword>
<keyword evidence="3" id="KW-1185">Reference proteome</keyword>
<keyword evidence="1" id="KW-0812">Transmembrane</keyword>
<accession>A0A4Y2BDE2</accession>